<comment type="caution">
    <text evidence="1">The sequence shown here is derived from an EMBL/GenBank/DDBJ whole genome shotgun (WGS) entry which is preliminary data.</text>
</comment>
<name>A0A372DNX2_9GAMM</name>
<dbReference type="EMBL" id="QVPD01000004">
    <property type="protein sequence ID" value="RFP61288.1"/>
    <property type="molecule type" value="Genomic_DNA"/>
</dbReference>
<sequence>MPWRPSRWVIGALLLLAVLAPCAVLGSEMPRAAAWPLALAACVRGLWLARREAGKPVRQLVWPATEAPVTLDGAALEWAELHWRGPLLFLHWRDRDGRDGRLGWWPDTLPPPLRRELRLAARARTAARPAPSMAP</sequence>
<gene>
    <name evidence="1" type="ORF">D0Y53_04940</name>
</gene>
<dbReference type="Proteomes" id="UP000262917">
    <property type="component" value="Unassembled WGS sequence"/>
</dbReference>
<organism evidence="1 2">
    <name type="scientific">Cognatiluteimonas weifangensis</name>
    <dbReference type="NCBI Taxonomy" id="2303539"/>
    <lineage>
        <taxon>Bacteria</taxon>
        <taxon>Pseudomonadati</taxon>
        <taxon>Pseudomonadota</taxon>
        <taxon>Gammaproteobacteria</taxon>
        <taxon>Lysobacterales</taxon>
        <taxon>Lysobacteraceae</taxon>
        <taxon>Cognatiluteimonas</taxon>
    </lineage>
</organism>
<evidence type="ECO:0008006" key="3">
    <source>
        <dbReference type="Google" id="ProtNLM"/>
    </source>
</evidence>
<proteinExistence type="predicted"/>
<reference evidence="1 2" key="1">
    <citation type="submission" date="2018-08" db="EMBL/GenBank/DDBJ databases">
        <title>Lysobacter weifangensis sp. nov., a new member of the family 'Xanthomonadaceae', isolated from soil in a farmland.</title>
        <authorList>
            <person name="Zhao H."/>
        </authorList>
    </citation>
    <scope>NUCLEOTIDE SEQUENCE [LARGE SCALE GENOMIC DNA]</scope>
    <source>
        <strain evidence="1 2">WF-2</strain>
    </source>
</reference>
<evidence type="ECO:0000313" key="2">
    <source>
        <dbReference type="Proteomes" id="UP000262917"/>
    </source>
</evidence>
<evidence type="ECO:0000313" key="1">
    <source>
        <dbReference type="EMBL" id="RFP61288.1"/>
    </source>
</evidence>
<dbReference type="OrthoDB" id="6054402at2"/>
<accession>A0A372DNX2</accession>
<protein>
    <recommendedName>
        <fullName evidence="3">Toxin CptA</fullName>
    </recommendedName>
</protein>
<dbReference type="AlphaFoldDB" id="A0A372DNX2"/>
<keyword evidence="2" id="KW-1185">Reference proteome</keyword>